<dbReference type="RefSeq" id="WP_127163171.1">
    <property type="nucleotide sequence ID" value="NZ_CP029822.1"/>
</dbReference>
<evidence type="ECO:0000313" key="2">
    <source>
        <dbReference type="EMBL" id="AZS50655.1"/>
    </source>
</evidence>
<dbReference type="InterPro" id="IPR025129">
    <property type="entry name" value="DUF4055"/>
</dbReference>
<organism evidence="2 3">
    <name type="scientific">Entomomonas moraniae</name>
    <dbReference type="NCBI Taxonomy" id="2213226"/>
    <lineage>
        <taxon>Bacteria</taxon>
        <taxon>Pseudomonadati</taxon>
        <taxon>Pseudomonadota</taxon>
        <taxon>Gammaproteobacteria</taxon>
        <taxon>Pseudomonadales</taxon>
        <taxon>Pseudomonadaceae</taxon>
        <taxon>Entomomonas</taxon>
    </lineage>
</organism>
<dbReference type="KEGG" id="emo:DM558_07625"/>
<dbReference type="Pfam" id="PF13264">
    <property type="entry name" value="DUF4055"/>
    <property type="match status" value="1"/>
</dbReference>
<sequence length="449" mass="50579">MPVSTRHPDYVKMLPKWELMRDVLEETVKEKREKYLPQTAGQKAVNLPEIYEAYLARADFQSFTSDGARSMVGLVSRLEASIELPTKLKDLENNATTDGFGLKQLFNRVVENSLGYGRQGLLVDVDHEGKPYLAYYDAFSIINWKSTNNNGRKDLTLVVLAEQWLKDTNDEFDHDTETVYRVLDLDEQGKYRVRIFKDATLSEPVETKENILNGVDYIPFVFIGSTDTSPEIDPIPLWTMAKCAVKQYQISADYYHDLHLTCHPQPWVSGLSAEEKIEYSGANMVWKIPQGGNCGYLEISGNGIERNRIAMSDLKNTALESGARVIDIGVESGEARQARQNDQYATLHSVVSVAVSAINQALKYICEVVHVATEKDIFSVTIDFRAAGVDASILTSLLSAALANKISMTTYWDYIRTGKITERTYEEEQKLIAEQQDNEGLQLDEPETT</sequence>
<proteinExistence type="predicted"/>
<evidence type="ECO:0000259" key="1">
    <source>
        <dbReference type="Pfam" id="PF13264"/>
    </source>
</evidence>
<protein>
    <submittedName>
        <fullName evidence="2">DUF4055 domain-containing protein</fullName>
    </submittedName>
</protein>
<dbReference type="AlphaFoldDB" id="A0A3Q9JLR9"/>
<gene>
    <name evidence="2" type="ORF">DM558_07625</name>
</gene>
<evidence type="ECO:0000313" key="3">
    <source>
        <dbReference type="Proteomes" id="UP000273143"/>
    </source>
</evidence>
<name>A0A3Q9JLR9_9GAMM</name>
<dbReference type="Proteomes" id="UP000273143">
    <property type="component" value="Chromosome"/>
</dbReference>
<feature type="domain" description="DUF4055" evidence="1">
    <location>
        <begin position="236"/>
        <end position="364"/>
    </location>
</feature>
<reference evidence="3" key="1">
    <citation type="submission" date="2018-06" db="EMBL/GenBank/DDBJ databases">
        <title>Complete genome of Pseudomonas insecticola strain QZS01.</title>
        <authorList>
            <person name="Wang J."/>
            <person name="Su Q."/>
        </authorList>
    </citation>
    <scope>NUCLEOTIDE SEQUENCE [LARGE SCALE GENOMIC DNA]</scope>
    <source>
        <strain evidence="3">QZS01</strain>
    </source>
</reference>
<dbReference type="EMBL" id="CP029822">
    <property type="protein sequence ID" value="AZS50655.1"/>
    <property type="molecule type" value="Genomic_DNA"/>
</dbReference>
<accession>A0A3Q9JLR9</accession>
<keyword evidence="3" id="KW-1185">Reference proteome</keyword>